<comment type="similarity">
    <text evidence="1 3">Belongs to the short-chain dehydrogenases/reductases (SDR) family.</text>
</comment>
<evidence type="ECO:0000313" key="6">
    <source>
        <dbReference type="Proteomes" id="UP000190135"/>
    </source>
</evidence>
<dbReference type="PANTHER" id="PTHR44196">
    <property type="entry name" value="DEHYDROGENASE/REDUCTASE SDR FAMILY MEMBER 7B"/>
    <property type="match status" value="1"/>
</dbReference>
<dbReference type="Pfam" id="PF00106">
    <property type="entry name" value="adh_short"/>
    <property type="match status" value="1"/>
</dbReference>
<accession>A0A1T4SN75</accession>
<evidence type="ECO:0000259" key="4">
    <source>
        <dbReference type="SMART" id="SM00822"/>
    </source>
</evidence>
<organism evidence="5 6">
    <name type="scientific">Consotaella salsifontis</name>
    <dbReference type="NCBI Taxonomy" id="1365950"/>
    <lineage>
        <taxon>Bacteria</taxon>
        <taxon>Pseudomonadati</taxon>
        <taxon>Pseudomonadota</taxon>
        <taxon>Alphaproteobacteria</taxon>
        <taxon>Hyphomicrobiales</taxon>
        <taxon>Aurantimonadaceae</taxon>
        <taxon>Consotaella</taxon>
    </lineage>
</organism>
<dbReference type="InterPro" id="IPR036291">
    <property type="entry name" value="NAD(P)-bd_dom_sf"/>
</dbReference>
<dbReference type="InterPro" id="IPR020904">
    <property type="entry name" value="Sc_DH/Rdtase_CS"/>
</dbReference>
<keyword evidence="6" id="KW-1185">Reference proteome</keyword>
<dbReference type="Gene3D" id="3.40.50.720">
    <property type="entry name" value="NAD(P)-binding Rossmann-like Domain"/>
    <property type="match status" value="1"/>
</dbReference>
<evidence type="ECO:0000256" key="3">
    <source>
        <dbReference type="RuleBase" id="RU000363"/>
    </source>
</evidence>
<evidence type="ECO:0000256" key="1">
    <source>
        <dbReference type="ARBA" id="ARBA00006484"/>
    </source>
</evidence>
<dbReference type="InterPro" id="IPR002347">
    <property type="entry name" value="SDR_fam"/>
</dbReference>
<dbReference type="PRINTS" id="PR00080">
    <property type="entry name" value="SDRFAMILY"/>
</dbReference>
<protein>
    <submittedName>
        <fullName evidence="5">Short-chain dehydrogenase</fullName>
    </submittedName>
</protein>
<dbReference type="FunFam" id="3.40.50.720:FF:000084">
    <property type="entry name" value="Short-chain dehydrogenase reductase"/>
    <property type="match status" value="1"/>
</dbReference>
<dbReference type="PRINTS" id="PR00081">
    <property type="entry name" value="GDHRDH"/>
</dbReference>
<dbReference type="SUPFAM" id="SSF51735">
    <property type="entry name" value="NAD(P)-binding Rossmann-fold domains"/>
    <property type="match status" value="1"/>
</dbReference>
<dbReference type="GO" id="GO:0016491">
    <property type="term" value="F:oxidoreductase activity"/>
    <property type="evidence" value="ECO:0007669"/>
    <property type="project" value="UniProtKB-KW"/>
</dbReference>
<dbReference type="EMBL" id="FUXL01000012">
    <property type="protein sequence ID" value="SKA29331.1"/>
    <property type="molecule type" value="Genomic_DNA"/>
</dbReference>
<proteinExistence type="inferred from homology"/>
<dbReference type="InterPro" id="IPR057326">
    <property type="entry name" value="KR_dom"/>
</dbReference>
<gene>
    <name evidence="5" type="ORF">SAMN05428963_1126</name>
</gene>
<dbReference type="PROSITE" id="PS00061">
    <property type="entry name" value="ADH_SHORT"/>
    <property type="match status" value="1"/>
</dbReference>
<evidence type="ECO:0000256" key="2">
    <source>
        <dbReference type="ARBA" id="ARBA00023002"/>
    </source>
</evidence>
<dbReference type="CDD" id="cd05233">
    <property type="entry name" value="SDR_c"/>
    <property type="match status" value="1"/>
</dbReference>
<dbReference type="SMART" id="SM00822">
    <property type="entry name" value="PKS_KR"/>
    <property type="match status" value="1"/>
</dbReference>
<keyword evidence="2" id="KW-0560">Oxidoreductase</keyword>
<feature type="domain" description="Ketoreductase" evidence="4">
    <location>
        <begin position="6"/>
        <end position="185"/>
    </location>
</feature>
<sequence length="243" mass="26220">MEINRSIAIVTGASSGIGAATARALSAAGAKVVLLARRKDRIEKLADELKDAIALPCDVTDREQVDHAVEETLRVHGRIDILVNNAGQALQASIENIDVDDFRDIFELNVLAPLVMMQKVIPTMRRQRAGSIVNVSSGIWFRPLPESGAYSATKAALSTLTGVAQVELAEANIAVSLMYPFITKTELVASIKAGRESAERMEAPIDAERQRPEQVADKILELIKSGEKQGDLVPVKYGGTYQG</sequence>
<name>A0A1T4SN75_9HYPH</name>
<dbReference type="Proteomes" id="UP000190135">
    <property type="component" value="Unassembled WGS sequence"/>
</dbReference>
<dbReference type="STRING" id="1365950.SAMN05428963_1126"/>
<dbReference type="OrthoDB" id="9793825at2"/>
<evidence type="ECO:0000313" key="5">
    <source>
        <dbReference type="EMBL" id="SKA29331.1"/>
    </source>
</evidence>
<dbReference type="GO" id="GO:0016020">
    <property type="term" value="C:membrane"/>
    <property type="evidence" value="ECO:0007669"/>
    <property type="project" value="TreeGrafter"/>
</dbReference>
<dbReference type="AlphaFoldDB" id="A0A1T4SN75"/>
<dbReference type="RefSeq" id="WP_078709403.1">
    <property type="nucleotide sequence ID" value="NZ_FUXL01000012.1"/>
</dbReference>
<dbReference type="PANTHER" id="PTHR44196:SF1">
    <property type="entry name" value="DEHYDROGENASE_REDUCTASE SDR FAMILY MEMBER 7B"/>
    <property type="match status" value="1"/>
</dbReference>
<reference evidence="6" key="1">
    <citation type="submission" date="2017-02" db="EMBL/GenBank/DDBJ databases">
        <authorList>
            <person name="Varghese N."/>
            <person name="Submissions S."/>
        </authorList>
    </citation>
    <scope>NUCLEOTIDE SEQUENCE [LARGE SCALE GENOMIC DNA]</scope>
    <source>
        <strain evidence="6">USBA 369</strain>
    </source>
</reference>